<protein>
    <submittedName>
        <fullName evidence="2">Uncharacterized protein</fullName>
    </submittedName>
</protein>
<gene>
    <name evidence="2" type="primary">Contig6466.g6919</name>
    <name evidence="2" type="ORF">STYLEM_18249</name>
</gene>
<accession>A0A078B3L1</accession>
<feature type="region of interest" description="Disordered" evidence="1">
    <location>
        <begin position="80"/>
        <end position="102"/>
    </location>
</feature>
<proteinExistence type="predicted"/>
<evidence type="ECO:0000313" key="2">
    <source>
        <dbReference type="EMBL" id="CDW89120.1"/>
    </source>
</evidence>
<name>A0A078B3L1_STYLE</name>
<dbReference type="InParanoid" id="A0A078B3L1"/>
<sequence>MQGDKKKVGQMTYQEQIRYNYILNEMDYRDNKVSDPKQEKREDELRQYMDYITDIIIAKREVRKRYESFVCRPKDRHLSKIQEEPLTQEQISDSNTKPKNKFENTNQKQLNQFANFSLFRDNKSSTLNLTQTPYQNKTLGATQKSWLAGYQDFETSNIGNQNLKKQNKSQMFNFNERSYMQVEPEIWKNDHKTQIVQKINCIDKIKIDGDIKRSSVNQFFDRKDSQGVQNTQSSEMTFTFDDDSSSNFDKALDEFAATFNDNMHL</sequence>
<keyword evidence="3" id="KW-1185">Reference proteome</keyword>
<dbReference type="EMBL" id="CCKQ01017251">
    <property type="protein sequence ID" value="CDW89120.1"/>
    <property type="molecule type" value="Genomic_DNA"/>
</dbReference>
<dbReference type="AlphaFoldDB" id="A0A078B3L1"/>
<dbReference type="Proteomes" id="UP000039865">
    <property type="component" value="Unassembled WGS sequence"/>
</dbReference>
<evidence type="ECO:0000313" key="3">
    <source>
        <dbReference type="Proteomes" id="UP000039865"/>
    </source>
</evidence>
<organism evidence="2 3">
    <name type="scientific">Stylonychia lemnae</name>
    <name type="common">Ciliate</name>
    <dbReference type="NCBI Taxonomy" id="5949"/>
    <lineage>
        <taxon>Eukaryota</taxon>
        <taxon>Sar</taxon>
        <taxon>Alveolata</taxon>
        <taxon>Ciliophora</taxon>
        <taxon>Intramacronucleata</taxon>
        <taxon>Spirotrichea</taxon>
        <taxon>Stichotrichia</taxon>
        <taxon>Sporadotrichida</taxon>
        <taxon>Oxytrichidae</taxon>
        <taxon>Stylonychinae</taxon>
        <taxon>Stylonychia</taxon>
    </lineage>
</organism>
<feature type="compositionally biased region" description="Polar residues" evidence="1">
    <location>
        <begin position="85"/>
        <end position="102"/>
    </location>
</feature>
<reference evidence="2 3" key="1">
    <citation type="submission" date="2014-06" db="EMBL/GenBank/DDBJ databases">
        <authorList>
            <person name="Swart Estienne"/>
        </authorList>
    </citation>
    <scope>NUCLEOTIDE SEQUENCE [LARGE SCALE GENOMIC DNA]</scope>
    <source>
        <strain evidence="2 3">130c</strain>
    </source>
</reference>
<evidence type="ECO:0000256" key="1">
    <source>
        <dbReference type="SAM" id="MobiDB-lite"/>
    </source>
</evidence>